<name>A0A101RY82_9ACTN</name>
<proteinExistence type="predicted"/>
<accession>A0A101RY82</accession>
<organism evidence="1 2">
    <name type="scientific">Streptomyces canus</name>
    <dbReference type="NCBI Taxonomy" id="58343"/>
    <lineage>
        <taxon>Bacteria</taxon>
        <taxon>Bacillati</taxon>
        <taxon>Actinomycetota</taxon>
        <taxon>Actinomycetes</taxon>
        <taxon>Kitasatosporales</taxon>
        <taxon>Streptomycetaceae</taxon>
        <taxon>Streptomyces</taxon>
        <taxon>Streptomyces aurantiacus group</taxon>
    </lineage>
</organism>
<evidence type="ECO:0008006" key="3">
    <source>
        <dbReference type="Google" id="ProtNLM"/>
    </source>
</evidence>
<reference evidence="1 2" key="1">
    <citation type="submission" date="2015-10" db="EMBL/GenBank/DDBJ databases">
        <title>Draft genome sequence of Streptomyces canus DSM 40017, type strain for the species Streptomyces canus.</title>
        <authorList>
            <person name="Ruckert C."/>
            <person name="Winkler A."/>
            <person name="Kalinowski J."/>
            <person name="Kampfer P."/>
            <person name="Glaeser S."/>
        </authorList>
    </citation>
    <scope>NUCLEOTIDE SEQUENCE [LARGE SCALE GENOMIC DNA]</scope>
    <source>
        <strain evidence="1 2">DSM 40017</strain>
    </source>
</reference>
<evidence type="ECO:0000313" key="1">
    <source>
        <dbReference type="EMBL" id="KUN63936.1"/>
    </source>
</evidence>
<dbReference type="AlphaFoldDB" id="A0A101RY82"/>
<comment type="caution">
    <text evidence="1">The sequence shown here is derived from an EMBL/GenBank/DDBJ whole genome shotgun (WGS) entry which is preliminary data.</text>
</comment>
<dbReference type="STRING" id="58343.AQJ46_30510"/>
<gene>
    <name evidence="1" type="ORF">AQJ46_30510</name>
</gene>
<dbReference type="RefSeq" id="WP_059208606.1">
    <property type="nucleotide sequence ID" value="NZ_KQ948665.1"/>
</dbReference>
<dbReference type="Proteomes" id="UP000053669">
    <property type="component" value="Unassembled WGS sequence"/>
</dbReference>
<dbReference type="EMBL" id="LMWU01000030">
    <property type="protein sequence ID" value="KUN63936.1"/>
    <property type="molecule type" value="Genomic_DNA"/>
</dbReference>
<protein>
    <recommendedName>
        <fullName evidence="3">ESX-1 secretion-associated protein</fullName>
    </recommendedName>
</protein>
<sequence length="107" mass="11257">MSGDFYLQPQELAELGNAFGTRAYDLASAVKNFQGGTGDEQIHDGFGFLTESEEVTAAYVELAAEMAVSLGELARHLDEVGQALRGNAKNSEAADDALADLFKGGKG</sequence>
<evidence type="ECO:0000313" key="2">
    <source>
        <dbReference type="Proteomes" id="UP000053669"/>
    </source>
</evidence>